<feature type="transmembrane region" description="Helical" evidence="2">
    <location>
        <begin position="251"/>
        <end position="272"/>
    </location>
</feature>
<keyword evidence="2" id="KW-0472">Membrane</keyword>
<comment type="caution">
    <text evidence="3">The sequence shown here is derived from an EMBL/GenBank/DDBJ whole genome shotgun (WGS) entry which is preliminary data.</text>
</comment>
<dbReference type="InterPro" id="IPR023393">
    <property type="entry name" value="START-like_dom_sf"/>
</dbReference>
<name>A0ABP4GJM0_9PSEU</name>
<evidence type="ECO:0000256" key="2">
    <source>
        <dbReference type="SAM" id="Phobius"/>
    </source>
</evidence>
<dbReference type="Proteomes" id="UP001500653">
    <property type="component" value="Unassembled WGS sequence"/>
</dbReference>
<keyword evidence="4" id="KW-1185">Reference proteome</keyword>
<keyword evidence="2" id="KW-1133">Transmembrane helix</keyword>
<reference evidence="4" key="1">
    <citation type="journal article" date="2019" name="Int. J. Syst. Evol. Microbiol.">
        <title>The Global Catalogue of Microorganisms (GCM) 10K type strain sequencing project: providing services to taxonomists for standard genome sequencing and annotation.</title>
        <authorList>
            <consortium name="The Broad Institute Genomics Platform"/>
            <consortium name="The Broad Institute Genome Sequencing Center for Infectious Disease"/>
            <person name="Wu L."/>
            <person name="Ma J."/>
        </authorList>
    </citation>
    <scope>NUCLEOTIDE SEQUENCE [LARGE SCALE GENOMIC DNA]</scope>
    <source>
        <strain evidence="4">JCM 13023</strain>
    </source>
</reference>
<evidence type="ECO:0000313" key="3">
    <source>
        <dbReference type="EMBL" id="GAA1223398.1"/>
    </source>
</evidence>
<gene>
    <name evidence="3" type="ORF">GCM10009676_00910</name>
</gene>
<dbReference type="PANTHER" id="PTHR38588">
    <property type="entry name" value="BLL0334 PROTEIN"/>
    <property type="match status" value="1"/>
</dbReference>
<protein>
    <recommendedName>
        <fullName evidence="5">Carbon monoxide dehydrogenase subunit G</fullName>
    </recommendedName>
</protein>
<dbReference type="Gene3D" id="3.30.530.20">
    <property type="match status" value="1"/>
</dbReference>
<evidence type="ECO:0000256" key="1">
    <source>
        <dbReference type="SAM" id="MobiDB-lite"/>
    </source>
</evidence>
<keyword evidence="2" id="KW-0812">Transmembrane</keyword>
<feature type="region of interest" description="Disordered" evidence="1">
    <location>
        <begin position="144"/>
        <end position="230"/>
    </location>
</feature>
<proteinExistence type="predicted"/>
<dbReference type="CDD" id="cd07823">
    <property type="entry name" value="SRPBCC_5"/>
    <property type="match status" value="1"/>
</dbReference>
<organism evidence="3 4">
    <name type="scientific">Prauserella halophila</name>
    <dbReference type="NCBI Taxonomy" id="185641"/>
    <lineage>
        <taxon>Bacteria</taxon>
        <taxon>Bacillati</taxon>
        <taxon>Actinomycetota</taxon>
        <taxon>Actinomycetes</taxon>
        <taxon>Pseudonocardiales</taxon>
        <taxon>Pseudonocardiaceae</taxon>
        <taxon>Prauserella</taxon>
    </lineage>
</organism>
<dbReference type="EMBL" id="BAAALN010000001">
    <property type="protein sequence ID" value="GAA1223398.1"/>
    <property type="molecule type" value="Genomic_DNA"/>
</dbReference>
<dbReference type="PANTHER" id="PTHR38588:SF1">
    <property type="entry name" value="BLL0334 PROTEIN"/>
    <property type="match status" value="1"/>
</dbReference>
<dbReference type="RefSeq" id="WP_253862064.1">
    <property type="nucleotide sequence ID" value="NZ_BAAALN010000001.1"/>
</dbReference>
<dbReference type="InterPro" id="IPR010419">
    <property type="entry name" value="CO_DH_gsu"/>
</dbReference>
<evidence type="ECO:0000313" key="4">
    <source>
        <dbReference type="Proteomes" id="UP001500653"/>
    </source>
</evidence>
<accession>A0ABP4GJM0</accession>
<dbReference type="SUPFAM" id="SSF55961">
    <property type="entry name" value="Bet v1-like"/>
    <property type="match status" value="1"/>
</dbReference>
<dbReference type="Pfam" id="PF06240">
    <property type="entry name" value="COXG"/>
    <property type="match status" value="1"/>
</dbReference>
<feature type="compositionally biased region" description="Low complexity" evidence="1">
    <location>
        <begin position="146"/>
        <end position="197"/>
    </location>
</feature>
<sequence>MRLDHEFTVPAPIDEVWKAIIDPERVAPCMPGATLTAVEGDTFKGTVKVKLGPVSLLYKGSGEFLDKNEASRQITIKASGKDSRGAGTAAATVTVTLTAEGETTKGTVATDLNVTGKPAQFGRGMISEVGGKILDSFAENLSAELGSDSSSDSSDSAGTDSAGTGSAGTADAAGPADAGTAGSGTGAAAAPGRDTTPGAGGGAGIASGAAAAAPSPEPEKPQLESVKPGGDQDVEAIDLFDYAGASVAKRAAPVIGGLVALVGVIAIVRLLCGRKQARGDAES</sequence>
<evidence type="ECO:0008006" key="5">
    <source>
        <dbReference type="Google" id="ProtNLM"/>
    </source>
</evidence>